<name>A0A8J7H1E2_9FIRM</name>
<sequence length="51" mass="5800">MSNPIICHSYSYAGMPIISILAFILPVVTVIRYAREREAMGSHTHSLEYIF</sequence>
<proteinExistence type="predicted"/>
<evidence type="ECO:0000313" key="3">
    <source>
        <dbReference type="Proteomes" id="UP000623269"/>
    </source>
</evidence>
<dbReference type="Proteomes" id="UP000623269">
    <property type="component" value="Unassembled WGS sequence"/>
</dbReference>
<keyword evidence="3" id="KW-1185">Reference proteome</keyword>
<keyword evidence="1" id="KW-0812">Transmembrane</keyword>
<protein>
    <submittedName>
        <fullName evidence="2">Uncharacterized protein</fullName>
    </submittedName>
</protein>
<evidence type="ECO:0000313" key="2">
    <source>
        <dbReference type="EMBL" id="MBH1940157.1"/>
    </source>
</evidence>
<gene>
    <name evidence="2" type="ORF">I5677_04515</name>
</gene>
<keyword evidence="1" id="KW-1133">Transmembrane helix</keyword>
<feature type="transmembrane region" description="Helical" evidence="1">
    <location>
        <begin position="12"/>
        <end position="34"/>
    </location>
</feature>
<comment type="caution">
    <text evidence="2">The sequence shown here is derived from an EMBL/GenBank/DDBJ whole genome shotgun (WGS) entry which is preliminary data.</text>
</comment>
<accession>A0A8J7H1E2</accession>
<evidence type="ECO:0000256" key="1">
    <source>
        <dbReference type="SAM" id="Phobius"/>
    </source>
</evidence>
<organism evidence="2 3">
    <name type="scientific">Mobilitalea sibirica</name>
    <dbReference type="NCBI Taxonomy" id="1462919"/>
    <lineage>
        <taxon>Bacteria</taxon>
        <taxon>Bacillati</taxon>
        <taxon>Bacillota</taxon>
        <taxon>Clostridia</taxon>
        <taxon>Lachnospirales</taxon>
        <taxon>Lachnospiraceae</taxon>
        <taxon>Mobilitalea</taxon>
    </lineage>
</organism>
<dbReference type="RefSeq" id="WP_197660375.1">
    <property type="nucleotide sequence ID" value="NZ_JAEAGR010000003.1"/>
</dbReference>
<reference evidence="2" key="1">
    <citation type="submission" date="2020-12" db="EMBL/GenBank/DDBJ databases">
        <title>M. sibirica DSM 26468T genome.</title>
        <authorList>
            <person name="Thieme N."/>
            <person name="Rettenmaier R."/>
            <person name="Zverlov V."/>
            <person name="Liebl W."/>
        </authorList>
    </citation>
    <scope>NUCLEOTIDE SEQUENCE</scope>
    <source>
        <strain evidence="2">DSM 26468</strain>
    </source>
</reference>
<dbReference type="EMBL" id="JAEAGR010000003">
    <property type="protein sequence ID" value="MBH1940157.1"/>
    <property type="molecule type" value="Genomic_DNA"/>
</dbReference>
<dbReference type="AlphaFoldDB" id="A0A8J7H1E2"/>
<keyword evidence="1" id="KW-0472">Membrane</keyword>